<gene>
    <name evidence="2" type="ORF">OB919_16670</name>
</gene>
<accession>A0AAP2ZAA2</accession>
<evidence type="ECO:0000256" key="1">
    <source>
        <dbReference type="SAM" id="MobiDB-lite"/>
    </source>
</evidence>
<feature type="compositionally biased region" description="Basic and acidic residues" evidence="1">
    <location>
        <begin position="22"/>
        <end position="32"/>
    </location>
</feature>
<dbReference type="AlphaFoldDB" id="A0AAP2ZAA2"/>
<feature type="compositionally biased region" description="Basic and acidic residues" evidence="1">
    <location>
        <begin position="65"/>
        <end position="76"/>
    </location>
</feature>
<evidence type="ECO:0000313" key="3">
    <source>
        <dbReference type="Proteomes" id="UP001321047"/>
    </source>
</evidence>
<feature type="region of interest" description="Disordered" evidence="1">
    <location>
        <begin position="220"/>
        <end position="260"/>
    </location>
</feature>
<protein>
    <submittedName>
        <fullName evidence="2">DNA-directed RNA polymerase subunit epsilon</fullName>
    </submittedName>
</protein>
<sequence>MSRERSSDAPTNSPPSRLSVRRRPDEPARLETRPGAGALSRADHQRDGAVRRWGVQTPSATTIGRPERPDGDLSDSVRRLHDEQHPATPGYAERAHHLDRLRTTQALCNALELTPWQRDRALGVMDVLDLREFGSQRAIPIVALVVIRHVVDLDRRAYFGLEDLDVGSLSPERMDELFGRYRAHDITDEASFKRLAAHHGLDTTNLNRLRRIVKRQLKDAQPAFGREPNRDPNLPRAREERGSTLVDGASASDDGDADEE</sequence>
<dbReference type="EMBL" id="JAOPJZ010000019">
    <property type="protein sequence ID" value="MCU4753599.1"/>
    <property type="molecule type" value="Genomic_DNA"/>
</dbReference>
<organism evidence="2 3">
    <name type="scientific">Natronosalvus hydrolyticus</name>
    <dbReference type="NCBI Taxonomy" id="2979988"/>
    <lineage>
        <taxon>Archaea</taxon>
        <taxon>Methanobacteriati</taxon>
        <taxon>Methanobacteriota</taxon>
        <taxon>Stenosarchaea group</taxon>
        <taxon>Halobacteria</taxon>
        <taxon>Halobacteriales</taxon>
        <taxon>Natrialbaceae</taxon>
        <taxon>Natronosalvus</taxon>
    </lineage>
</organism>
<dbReference type="RefSeq" id="WP_342809911.1">
    <property type="nucleotide sequence ID" value="NZ_JAOPJZ010000019.1"/>
</dbReference>
<reference evidence="2 3" key="1">
    <citation type="submission" date="2022-09" db="EMBL/GenBank/DDBJ databases">
        <title>Enrichment on poylsaccharides allowed isolation of novel metabolic and taxonomic groups of Haloarchaea.</title>
        <authorList>
            <person name="Sorokin D.Y."/>
            <person name="Elcheninov A.G."/>
            <person name="Khizhniak T.V."/>
            <person name="Kolganova T.V."/>
            <person name="Kublanov I.V."/>
        </authorList>
    </citation>
    <scope>NUCLEOTIDE SEQUENCE [LARGE SCALE GENOMIC DNA]</scope>
    <source>
        <strain evidence="2 3">AArc-curdl1</strain>
    </source>
</reference>
<keyword evidence="3" id="KW-1185">Reference proteome</keyword>
<keyword evidence="2" id="KW-0804">Transcription</keyword>
<dbReference type="Proteomes" id="UP001321047">
    <property type="component" value="Unassembled WGS sequence"/>
</dbReference>
<keyword evidence="2" id="KW-0240">DNA-directed RNA polymerase</keyword>
<proteinExistence type="predicted"/>
<feature type="compositionally biased region" description="Basic and acidic residues" evidence="1">
    <location>
        <begin position="41"/>
        <end position="50"/>
    </location>
</feature>
<name>A0AAP2ZAA2_9EURY</name>
<comment type="caution">
    <text evidence="2">The sequence shown here is derived from an EMBL/GenBank/DDBJ whole genome shotgun (WGS) entry which is preliminary data.</text>
</comment>
<dbReference type="GO" id="GO:0000428">
    <property type="term" value="C:DNA-directed RNA polymerase complex"/>
    <property type="evidence" value="ECO:0007669"/>
    <property type="project" value="UniProtKB-KW"/>
</dbReference>
<feature type="region of interest" description="Disordered" evidence="1">
    <location>
        <begin position="1"/>
        <end position="76"/>
    </location>
</feature>
<evidence type="ECO:0000313" key="2">
    <source>
        <dbReference type="EMBL" id="MCU4753599.1"/>
    </source>
</evidence>